<accession>A0A7S0BPB5</accession>
<evidence type="ECO:0000313" key="1">
    <source>
        <dbReference type="EMBL" id="CAD8399235.1"/>
    </source>
</evidence>
<protein>
    <submittedName>
        <fullName evidence="1">Uncharacterized protein</fullName>
    </submittedName>
</protein>
<sequence>MVSYTLKPEEAFVVDVQAFKSYLAVGSVKPVKRSLVASSLHLYNPANGNSRTLLKNSGDLKWLTSITGNGNTLFAATKQGVANPTKARQQRITVFRLIGKGFGDVKLKLLGRYQSNSAGSDFNGLAWSSKKICVNSRRSSKESIVCFRDVFSV</sequence>
<gene>
    <name evidence="1" type="ORF">RMAR0315_LOCUS9227</name>
</gene>
<organism evidence="1">
    <name type="scientific">Rhodosorus marinus</name>
    <dbReference type="NCBI Taxonomy" id="101924"/>
    <lineage>
        <taxon>Eukaryota</taxon>
        <taxon>Rhodophyta</taxon>
        <taxon>Stylonematophyceae</taxon>
        <taxon>Stylonematales</taxon>
        <taxon>Stylonemataceae</taxon>
        <taxon>Rhodosorus</taxon>
    </lineage>
</organism>
<dbReference type="EMBL" id="HBEK01016857">
    <property type="protein sequence ID" value="CAD8399235.1"/>
    <property type="molecule type" value="Transcribed_RNA"/>
</dbReference>
<reference evidence="1" key="1">
    <citation type="submission" date="2021-01" db="EMBL/GenBank/DDBJ databases">
        <authorList>
            <person name="Corre E."/>
            <person name="Pelletier E."/>
            <person name="Niang G."/>
            <person name="Scheremetjew M."/>
            <person name="Finn R."/>
            <person name="Kale V."/>
            <person name="Holt S."/>
            <person name="Cochrane G."/>
            <person name="Meng A."/>
            <person name="Brown T."/>
            <person name="Cohen L."/>
        </authorList>
    </citation>
    <scope>NUCLEOTIDE SEQUENCE</scope>
    <source>
        <strain evidence="1">UTEX LB 2760</strain>
    </source>
</reference>
<dbReference type="AlphaFoldDB" id="A0A7S0BPB5"/>
<proteinExistence type="predicted"/>
<name>A0A7S0BPB5_9RHOD</name>